<feature type="transmembrane region" description="Helical" evidence="2">
    <location>
        <begin position="481"/>
        <end position="504"/>
    </location>
</feature>
<organism evidence="4 5">
    <name type="scientific">Araneus ventricosus</name>
    <name type="common">Orbweaver spider</name>
    <name type="synonym">Epeira ventricosa</name>
    <dbReference type="NCBI Taxonomy" id="182803"/>
    <lineage>
        <taxon>Eukaryota</taxon>
        <taxon>Metazoa</taxon>
        <taxon>Ecdysozoa</taxon>
        <taxon>Arthropoda</taxon>
        <taxon>Chelicerata</taxon>
        <taxon>Arachnida</taxon>
        <taxon>Araneae</taxon>
        <taxon>Araneomorphae</taxon>
        <taxon>Entelegynae</taxon>
        <taxon>Araneoidea</taxon>
        <taxon>Araneidae</taxon>
        <taxon>Araneus</taxon>
    </lineage>
</organism>
<gene>
    <name evidence="4" type="ORF">AVEN_182447_1</name>
</gene>
<feature type="signal peptide" evidence="3">
    <location>
        <begin position="1"/>
        <end position="29"/>
    </location>
</feature>
<sequence length="631" mass="73622">MPYTISDMWMDRILISHVLIVILLTPCEMAKITSNEHKPNTVAELVQIILGRVNGESNLQENKNLNLINGSFSNIEANDLGKFNQMHKNYKDLDISVEFEEGTIIIPNILRTEISTETNINHLIERYDISKTNQSKLFGTQGAFPHARKQNIVGSGHIFSKIYSMIFKDVYSSTLDPQKNLQALSKEDNMPHKTNDLNDDFGANVLRKAISNHQQTVTDPLRDFSFDLRDLLPRSGKNENQIMQPDYFKYSLDQARHPYDCPSRRLLKNRFKVMKFIKEYGTKRKHLKTDNSVSKSSHFIPELHRRKKSKFKTHLKSLRRRKFHANHHHHRMVKKFYDRPKIYGNLPTKTKFHHGFSKHHSKSHKKVKKAPEFLLERVHNLTSYNNFGFLDVFSKSVSSLNSKSENLRKNLSYKRVSGESTEESKTEPTRNSDQKNKNFRESENEHAVNVAENDYYDSFINYSSRRWDGDKGSATYNHFKVWILLLEMIVLVSAIGTLLVFIYCRVRHHLRRMKIEKTVDRCQKPQHRGKFMDSVLKIYNEGNEWTFEKEDGNYRKLFESSNESIAELQANSTTKVDVDAESVTKSDLEFHGKNTSEADLIQLKSPLKSKVNCIKSDKFSKDFYNKRNEKT</sequence>
<name>A0A4Y2JZR8_ARAVE</name>
<keyword evidence="5" id="KW-1185">Reference proteome</keyword>
<proteinExistence type="predicted"/>
<dbReference type="AlphaFoldDB" id="A0A4Y2JZR8"/>
<keyword evidence="2" id="KW-0812">Transmembrane</keyword>
<keyword evidence="2" id="KW-0472">Membrane</keyword>
<keyword evidence="3" id="KW-0732">Signal</keyword>
<reference evidence="4 5" key="1">
    <citation type="journal article" date="2019" name="Sci. Rep.">
        <title>Orb-weaving spider Araneus ventricosus genome elucidates the spidroin gene catalogue.</title>
        <authorList>
            <person name="Kono N."/>
            <person name="Nakamura H."/>
            <person name="Ohtoshi R."/>
            <person name="Moran D.A.P."/>
            <person name="Shinohara A."/>
            <person name="Yoshida Y."/>
            <person name="Fujiwara M."/>
            <person name="Mori M."/>
            <person name="Tomita M."/>
            <person name="Arakawa K."/>
        </authorList>
    </citation>
    <scope>NUCLEOTIDE SEQUENCE [LARGE SCALE GENOMIC DNA]</scope>
</reference>
<evidence type="ECO:0000313" key="5">
    <source>
        <dbReference type="Proteomes" id="UP000499080"/>
    </source>
</evidence>
<evidence type="ECO:0000256" key="3">
    <source>
        <dbReference type="SAM" id="SignalP"/>
    </source>
</evidence>
<feature type="compositionally biased region" description="Basic and acidic residues" evidence="1">
    <location>
        <begin position="422"/>
        <end position="445"/>
    </location>
</feature>
<protein>
    <submittedName>
        <fullName evidence="4">Uncharacterized protein</fullName>
    </submittedName>
</protein>
<evidence type="ECO:0000256" key="1">
    <source>
        <dbReference type="SAM" id="MobiDB-lite"/>
    </source>
</evidence>
<feature type="chain" id="PRO_5021207202" evidence="3">
    <location>
        <begin position="30"/>
        <end position="631"/>
    </location>
</feature>
<evidence type="ECO:0000313" key="4">
    <source>
        <dbReference type="EMBL" id="GBM95564.1"/>
    </source>
</evidence>
<evidence type="ECO:0000256" key="2">
    <source>
        <dbReference type="SAM" id="Phobius"/>
    </source>
</evidence>
<comment type="caution">
    <text evidence="4">The sequence shown here is derived from an EMBL/GenBank/DDBJ whole genome shotgun (WGS) entry which is preliminary data.</text>
</comment>
<feature type="region of interest" description="Disordered" evidence="1">
    <location>
        <begin position="411"/>
        <end position="445"/>
    </location>
</feature>
<dbReference type="Proteomes" id="UP000499080">
    <property type="component" value="Unassembled WGS sequence"/>
</dbReference>
<feature type="non-terminal residue" evidence="4">
    <location>
        <position position="631"/>
    </location>
</feature>
<keyword evidence="2" id="KW-1133">Transmembrane helix</keyword>
<dbReference type="EMBL" id="BGPR01004069">
    <property type="protein sequence ID" value="GBM95564.1"/>
    <property type="molecule type" value="Genomic_DNA"/>
</dbReference>
<accession>A0A4Y2JZR8</accession>